<accession>A0A9P8PGL2</accession>
<sequence>MPDVAFEASLARSSFVADHVGSSTVNTRHSDLFAFPLRFGGPVLSVRSIGAVGSIGSIDRGLRQPPLTASGEDSIFLSTTTYAIVTTTTATRNLTSIPYTTPYTSPSL</sequence>
<reference evidence="1" key="1">
    <citation type="journal article" date="2021" name="Open Biol.">
        <title>Shared evolutionary footprints suggest mitochondrial oxidative damage underlies multiple complex I losses in fungi.</title>
        <authorList>
            <person name="Schikora-Tamarit M.A."/>
            <person name="Marcet-Houben M."/>
            <person name="Nosek J."/>
            <person name="Gabaldon T."/>
        </authorList>
    </citation>
    <scope>NUCLEOTIDE SEQUENCE</scope>
    <source>
        <strain evidence="1">CBS6075</strain>
    </source>
</reference>
<evidence type="ECO:0000313" key="1">
    <source>
        <dbReference type="EMBL" id="KAH3670919.1"/>
    </source>
</evidence>
<proteinExistence type="predicted"/>
<dbReference type="Proteomes" id="UP000769157">
    <property type="component" value="Unassembled WGS sequence"/>
</dbReference>
<dbReference type="AlphaFoldDB" id="A0A9P8PGL2"/>
<comment type="caution">
    <text evidence="1">The sequence shown here is derived from an EMBL/GenBank/DDBJ whole genome shotgun (WGS) entry which is preliminary data.</text>
</comment>
<evidence type="ECO:0000313" key="2">
    <source>
        <dbReference type="Proteomes" id="UP000769157"/>
    </source>
</evidence>
<organism evidence="1 2">
    <name type="scientific">Ogataea philodendri</name>
    <dbReference type="NCBI Taxonomy" id="1378263"/>
    <lineage>
        <taxon>Eukaryota</taxon>
        <taxon>Fungi</taxon>
        <taxon>Dikarya</taxon>
        <taxon>Ascomycota</taxon>
        <taxon>Saccharomycotina</taxon>
        <taxon>Pichiomycetes</taxon>
        <taxon>Pichiales</taxon>
        <taxon>Pichiaceae</taxon>
        <taxon>Ogataea</taxon>
    </lineage>
</organism>
<dbReference type="EMBL" id="JAEUBE010000084">
    <property type="protein sequence ID" value="KAH3670919.1"/>
    <property type="molecule type" value="Genomic_DNA"/>
</dbReference>
<dbReference type="GeneID" id="70232598"/>
<protein>
    <submittedName>
        <fullName evidence="1">Uncharacterized protein</fullName>
    </submittedName>
</protein>
<keyword evidence="2" id="KW-1185">Reference proteome</keyword>
<reference evidence="1" key="2">
    <citation type="submission" date="2021-01" db="EMBL/GenBank/DDBJ databases">
        <authorList>
            <person name="Schikora-Tamarit M.A."/>
        </authorList>
    </citation>
    <scope>NUCLEOTIDE SEQUENCE</scope>
    <source>
        <strain evidence="1">CBS6075</strain>
    </source>
</reference>
<name>A0A9P8PGL2_9ASCO</name>
<dbReference type="RefSeq" id="XP_046064287.1">
    <property type="nucleotide sequence ID" value="XM_046207593.1"/>
</dbReference>
<gene>
    <name evidence="1" type="ORF">OGAPHI_000630</name>
</gene>